<dbReference type="AlphaFoldDB" id="A0A5J4WG39"/>
<evidence type="ECO:0000313" key="4">
    <source>
        <dbReference type="Proteomes" id="UP000324800"/>
    </source>
</evidence>
<dbReference type="GO" id="GO:0005783">
    <property type="term" value="C:endoplasmic reticulum"/>
    <property type="evidence" value="ECO:0007669"/>
    <property type="project" value="UniProtKB-SubCell"/>
</dbReference>
<dbReference type="Pfam" id="PF00106">
    <property type="entry name" value="adh_short"/>
    <property type="match status" value="1"/>
</dbReference>
<dbReference type="InterPro" id="IPR020904">
    <property type="entry name" value="Sc_DH/Rdtase_CS"/>
</dbReference>
<dbReference type="OrthoDB" id="5545019at2759"/>
<comment type="subcellular location">
    <subcellularLocation>
        <location evidence="1">Endoplasmic reticulum</location>
    </subcellularLocation>
</comment>
<accession>A0A5J4WG39</accession>
<organism evidence="3 4">
    <name type="scientific">Streblomastix strix</name>
    <dbReference type="NCBI Taxonomy" id="222440"/>
    <lineage>
        <taxon>Eukaryota</taxon>
        <taxon>Metamonada</taxon>
        <taxon>Preaxostyla</taxon>
        <taxon>Oxymonadida</taxon>
        <taxon>Streblomastigidae</taxon>
        <taxon>Streblomastix</taxon>
    </lineage>
</organism>
<dbReference type="PANTHER" id="PTHR43899:SF4">
    <property type="entry name" value="17 BETA-HYDROXYSTEROID DEHYDROGENASE TYPE 3"/>
    <property type="match status" value="1"/>
</dbReference>
<evidence type="ECO:0000256" key="2">
    <source>
        <dbReference type="ARBA" id="ARBA00023002"/>
    </source>
</evidence>
<dbReference type="InterPro" id="IPR051019">
    <property type="entry name" value="VLCFA-Steroid_DH"/>
</dbReference>
<dbReference type="PRINTS" id="PR00081">
    <property type="entry name" value="GDHRDH"/>
</dbReference>
<dbReference type="PROSITE" id="PS00061">
    <property type="entry name" value="ADH_SHORT"/>
    <property type="match status" value="1"/>
</dbReference>
<protein>
    <submittedName>
        <fullName evidence="3">Putative short chain dehydrogenase</fullName>
    </submittedName>
</protein>
<dbReference type="InterPro" id="IPR002347">
    <property type="entry name" value="SDR_fam"/>
</dbReference>
<proteinExistence type="predicted"/>
<dbReference type="PANTHER" id="PTHR43899">
    <property type="entry name" value="RH59310P"/>
    <property type="match status" value="1"/>
</dbReference>
<comment type="caution">
    <text evidence="3">The sequence shown here is derived from an EMBL/GenBank/DDBJ whole genome shotgun (WGS) entry which is preliminary data.</text>
</comment>
<evidence type="ECO:0000313" key="3">
    <source>
        <dbReference type="EMBL" id="KAA6393315.1"/>
    </source>
</evidence>
<dbReference type="EMBL" id="SNRW01002270">
    <property type="protein sequence ID" value="KAA6393315.1"/>
    <property type="molecule type" value="Genomic_DNA"/>
</dbReference>
<gene>
    <name evidence="3" type="ORF">EZS28_011160</name>
</gene>
<keyword evidence="2" id="KW-0560">Oxidoreductase</keyword>
<dbReference type="GO" id="GO:0016491">
    <property type="term" value="F:oxidoreductase activity"/>
    <property type="evidence" value="ECO:0007669"/>
    <property type="project" value="UniProtKB-KW"/>
</dbReference>
<reference evidence="3 4" key="1">
    <citation type="submission" date="2019-03" db="EMBL/GenBank/DDBJ databases">
        <title>Single cell metagenomics reveals metabolic interactions within the superorganism composed of flagellate Streblomastix strix and complex community of Bacteroidetes bacteria on its surface.</title>
        <authorList>
            <person name="Treitli S.C."/>
            <person name="Kolisko M."/>
            <person name="Husnik F."/>
            <person name="Keeling P."/>
            <person name="Hampl V."/>
        </authorList>
    </citation>
    <scope>NUCLEOTIDE SEQUENCE [LARGE SCALE GENOMIC DNA]</scope>
    <source>
        <strain evidence="3">ST1C</strain>
    </source>
</reference>
<dbReference type="Gene3D" id="3.40.50.720">
    <property type="entry name" value="NAD(P)-binding Rossmann-like Domain"/>
    <property type="match status" value="1"/>
</dbReference>
<evidence type="ECO:0000256" key="1">
    <source>
        <dbReference type="ARBA" id="ARBA00004240"/>
    </source>
</evidence>
<sequence length="300" mass="33588">MPERNLFQRYGGNSYALITGASSGIGKALAKKLAQQKMNLILVAYPDSNLENTKQQLQQLCPDIDIRTIAADFSDNPDAVSEKVIQEISNLDISTISFNAGYGCMVNSAHPTDALQNMLNTNIVTHQKLFYHLYPRLCQRIPFGEQRKRGGMFFTASMNSFFPTPFIAQYTSTKAYLGMFGSSISMEAFACGIDVVVVYPGSVRTPFQNRMPDLVVFRIVNLIGQTPESVASRELRSVGRVVIADSGFFSHITRLAFRILDENSFLFLARHGMPYISDLRRHVGWEGDNYGERINSQNNQ</sequence>
<name>A0A5J4WG39_9EUKA</name>
<dbReference type="InterPro" id="IPR036291">
    <property type="entry name" value="NAD(P)-bd_dom_sf"/>
</dbReference>
<dbReference type="Proteomes" id="UP000324800">
    <property type="component" value="Unassembled WGS sequence"/>
</dbReference>
<dbReference type="SUPFAM" id="SSF51735">
    <property type="entry name" value="NAD(P)-binding Rossmann-fold domains"/>
    <property type="match status" value="1"/>
</dbReference>